<proteinExistence type="predicted"/>
<dbReference type="Pfam" id="PF13305">
    <property type="entry name" value="TetR_C_33"/>
    <property type="match status" value="1"/>
</dbReference>
<accession>A0ABQ5U191</accession>
<dbReference type="SUPFAM" id="SSF48498">
    <property type="entry name" value="Tetracyclin repressor-like, C-terminal domain"/>
    <property type="match status" value="1"/>
</dbReference>
<dbReference type="PANTHER" id="PTHR30055:SF220">
    <property type="entry name" value="TETR-FAMILY REGULATORY PROTEIN"/>
    <property type="match status" value="1"/>
</dbReference>
<evidence type="ECO:0000313" key="7">
    <source>
        <dbReference type="Proteomes" id="UP001161409"/>
    </source>
</evidence>
<dbReference type="PRINTS" id="PR00455">
    <property type="entry name" value="HTHTETR"/>
</dbReference>
<dbReference type="PANTHER" id="PTHR30055">
    <property type="entry name" value="HTH-TYPE TRANSCRIPTIONAL REGULATOR RUTR"/>
    <property type="match status" value="1"/>
</dbReference>
<keyword evidence="2 4" id="KW-0238">DNA-binding</keyword>
<evidence type="ECO:0000313" key="6">
    <source>
        <dbReference type="EMBL" id="GLQ04960.1"/>
    </source>
</evidence>
<evidence type="ECO:0000256" key="4">
    <source>
        <dbReference type="PROSITE-ProRule" id="PRU00335"/>
    </source>
</evidence>
<dbReference type="InterPro" id="IPR009057">
    <property type="entry name" value="Homeodomain-like_sf"/>
</dbReference>
<gene>
    <name evidence="6" type="ORF">GCM10007924_01810</name>
</gene>
<evidence type="ECO:0000256" key="1">
    <source>
        <dbReference type="ARBA" id="ARBA00023015"/>
    </source>
</evidence>
<dbReference type="Pfam" id="PF00440">
    <property type="entry name" value="TetR_N"/>
    <property type="match status" value="1"/>
</dbReference>
<dbReference type="InterPro" id="IPR050109">
    <property type="entry name" value="HTH-type_TetR-like_transc_reg"/>
</dbReference>
<protein>
    <submittedName>
        <fullName evidence="6">TetR family transcriptional regulator</fullName>
    </submittedName>
</protein>
<dbReference type="InterPro" id="IPR036271">
    <property type="entry name" value="Tet_transcr_reg_TetR-rel_C_sf"/>
</dbReference>
<dbReference type="Proteomes" id="UP001161409">
    <property type="component" value="Unassembled WGS sequence"/>
</dbReference>
<evidence type="ECO:0000256" key="2">
    <source>
        <dbReference type="ARBA" id="ARBA00023125"/>
    </source>
</evidence>
<dbReference type="InterPro" id="IPR001647">
    <property type="entry name" value="HTH_TetR"/>
</dbReference>
<evidence type="ECO:0000259" key="5">
    <source>
        <dbReference type="PROSITE" id="PS50977"/>
    </source>
</evidence>
<dbReference type="Gene3D" id="1.10.357.10">
    <property type="entry name" value="Tetracycline Repressor, domain 2"/>
    <property type="match status" value="1"/>
</dbReference>
<evidence type="ECO:0000256" key="3">
    <source>
        <dbReference type="ARBA" id="ARBA00023163"/>
    </source>
</evidence>
<keyword evidence="7" id="KW-1185">Reference proteome</keyword>
<keyword evidence="3" id="KW-0804">Transcription</keyword>
<dbReference type="InterPro" id="IPR025996">
    <property type="entry name" value="MT1864/Rv1816-like_C"/>
</dbReference>
<sequence>MSRTLSEEQRARKKAELVAVAIEILETEGFNALTLRRLAAKAGISRTTPYLYFKDKADLLVAVCVNTFRFLTEQCRTIIEDNPTPVQQVTAFGENYLKFALKNPVLYQLTFAPETTREEVAPEVMEVVEEYNTLLAVPMQQAYDAGHFLYPPDRLNAVLWAALHGMLSLHWSGHLAEEDQFDQILADMRNILAFGFINRDKVREDYPDLMSGN</sequence>
<feature type="DNA-binding region" description="H-T-H motif" evidence="4">
    <location>
        <begin position="34"/>
        <end position="53"/>
    </location>
</feature>
<comment type="caution">
    <text evidence="6">The sequence shown here is derived from an EMBL/GenBank/DDBJ whole genome shotgun (WGS) entry which is preliminary data.</text>
</comment>
<dbReference type="EMBL" id="BSNF01000001">
    <property type="protein sequence ID" value="GLQ04960.1"/>
    <property type="molecule type" value="Genomic_DNA"/>
</dbReference>
<reference evidence="6" key="2">
    <citation type="submission" date="2023-01" db="EMBL/GenBank/DDBJ databases">
        <title>Draft genome sequence of Sneathiella chinensis strain NBRC 103408.</title>
        <authorList>
            <person name="Sun Q."/>
            <person name="Mori K."/>
        </authorList>
    </citation>
    <scope>NUCLEOTIDE SEQUENCE</scope>
    <source>
        <strain evidence="6">NBRC 103408</strain>
    </source>
</reference>
<keyword evidence="1" id="KW-0805">Transcription regulation</keyword>
<name>A0ABQ5U191_9PROT</name>
<reference evidence="6" key="1">
    <citation type="journal article" date="2014" name="Int. J. Syst. Evol. Microbiol.">
        <title>Complete genome of a new Firmicutes species belonging to the dominant human colonic microbiota ('Ruminococcus bicirculans') reveals two chromosomes and a selective capacity to utilize plant glucans.</title>
        <authorList>
            <consortium name="NISC Comparative Sequencing Program"/>
            <person name="Wegmann U."/>
            <person name="Louis P."/>
            <person name="Goesmann A."/>
            <person name="Henrissat B."/>
            <person name="Duncan S.H."/>
            <person name="Flint H.J."/>
        </authorList>
    </citation>
    <scope>NUCLEOTIDE SEQUENCE</scope>
    <source>
        <strain evidence="6">NBRC 103408</strain>
    </source>
</reference>
<feature type="domain" description="HTH tetR-type" evidence="5">
    <location>
        <begin position="11"/>
        <end position="71"/>
    </location>
</feature>
<dbReference type="RefSeq" id="WP_169558996.1">
    <property type="nucleotide sequence ID" value="NZ_BSNF01000001.1"/>
</dbReference>
<organism evidence="6 7">
    <name type="scientific">Sneathiella chinensis</name>
    <dbReference type="NCBI Taxonomy" id="349750"/>
    <lineage>
        <taxon>Bacteria</taxon>
        <taxon>Pseudomonadati</taxon>
        <taxon>Pseudomonadota</taxon>
        <taxon>Alphaproteobacteria</taxon>
        <taxon>Sneathiellales</taxon>
        <taxon>Sneathiellaceae</taxon>
        <taxon>Sneathiella</taxon>
    </lineage>
</organism>
<dbReference type="SUPFAM" id="SSF46689">
    <property type="entry name" value="Homeodomain-like"/>
    <property type="match status" value="1"/>
</dbReference>
<dbReference type="PROSITE" id="PS50977">
    <property type="entry name" value="HTH_TETR_2"/>
    <property type="match status" value="1"/>
</dbReference>